<gene>
    <name evidence="4" type="ORF">DEO72_LG10g2444</name>
</gene>
<dbReference type="Pfam" id="PF00197">
    <property type="entry name" value="Kunitz_legume"/>
    <property type="match status" value="1"/>
</dbReference>
<dbReference type="OrthoDB" id="1918435at2759"/>
<evidence type="ECO:0000256" key="3">
    <source>
        <dbReference type="SAM" id="SignalP"/>
    </source>
</evidence>
<proteinExistence type="inferred from homology"/>
<evidence type="ECO:0000256" key="1">
    <source>
        <dbReference type="ARBA" id="ARBA00005440"/>
    </source>
</evidence>
<dbReference type="GO" id="GO:0004866">
    <property type="term" value="F:endopeptidase inhibitor activity"/>
    <property type="evidence" value="ECO:0007669"/>
    <property type="project" value="InterPro"/>
</dbReference>
<keyword evidence="5" id="KW-1185">Reference proteome</keyword>
<evidence type="ECO:0000313" key="5">
    <source>
        <dbReference type="Proteomes" id="UP000501690"/>
    </source>
</evidence>
<dbReference type="EMBL" id="CP039354">
    <property type="protein sequence ID" value="QCE11211.1"/>
    <property type="molecule type" value="Genomic_DNA"/>
</dbReference>
<name>A0A4D6NEB7_VIGUN</name>
<evidence type="ECO:0000313" key="4">
    <source>
        <dbReference type="EMBL" id="QCE11211.1"/>
    </source>
</evidence>
<sequence length="209" mass="22715">MKFTTFFSLFLLCGFTSYLPSATAIVLDSDGNFLDNGGTYFIRQFILQNGGGVHSAITGNETCPLSVVQNPRSSANGLPVRISSPIKFPYIQESFILDIGFTFVAPCAPTPSTWTVVKGEGDRHPVKLTGYNNTIVGGFRIKRVSVDIGGYNLLFCPLDSPCGYVAVDLDSRRNRILVVTQEEKAAMWIQFQRVNPLPPTATATAHASA</sequence>
<feature type="chain" id="PRO_5020027781" evidence="3">
    <location>
        <begin position="25"/>
        <end position="209"/>
    </location>
</feature>
<dbReference type="InterPro" id="IPR011065">
    <property type="entry name" value="Kunitz_inhibitor_STI-like_sf"/>
</dbReference>
<feature type="signal peptide" evidence="3">
    <location>
        <begin position="1"/>
        <end position="24"/>
    </location>
</feature>
<dbReference type="Gene3D" id="2.80.10.50">
    <property type="match status" value="1"/>
</dbReference>
<organism evidence="4 5">
    <name type="scientific">Vigna unguiculata</name>
    <name type="common">Cowpea</name>
    <dbReference type="NCBI Taxonomy" id="3917"/>
    <lineage>
        <taxon>Eukaryota</taxon>
        <taxon>Viridiplantae</taxon>
        <taxon>Streptophyta</taxon>
        <taxon>Embryophyta</taxon>
        <taxon>Tracheophyta</taxon>
        <taxon>Spermatophyta</taxon>
        <taxon>Magnoliopsida</taxon>
        <taxon>eudicotyledons</taxon>
        <taxon>Gunneridae</taxon>
        <taxon>Pentapetalae</taxon>
        <taxon>rosids</taxon>
        <taxon>fabids</taxon>
        <taxon>Fabales</taxon>
        <taxon>Fabaceae</taxon>
        <taxon>Papilionoideae</taxon>
        <taxon>50 kb inversion clade</taxon>
        <taxon>NPAAA clade</taxon>
        <taxon>indigoferoid/millettioid clade</taxon>
        <taxon>Phaseoleae</taxon>
        <taxon>Vigna</taxon>
    </lineage>
</organism>
<dbReference type="Proteomes" id="UP000501690">
    <property type="component" value="Linkage Group LG10"/>
</dbReference>
<dbReference type="SUPFAM" id="SSF50386">
    <property type="entry name" value="STI-like"/>
    <property type="match status" value="1"/>
</dbReference>
<accession>A0A4D6NEB7</accession>
<evidence type="ECO:0000256" key="2">
    <source>
        <dbReference type="ARBA" id="ARBA00023157"/>
    </source>
</evidence>
<dbReference type="PROSITE" id="PS00283">
    <property type="entry name" value="SOYBEAN_KUNITZ"/>
    <property type="match status" value="1"/>
</dbReference>
<dbReference type="InterPro" id="IPR002160">
    <property type="entry name" value="Prot_inh_Kunz-lg"/>
</dbReference>
<protein>
    <submittedName>
        <fullName evidence="4">Kunitz inhibitor ST1-like</fullName>
    </submittedName>
</protein>
<keyword evidence="2" id="KW-1015">Disulfide bond</keyword>
<comment type="similarity">
    <text evidence="1">Belongs to the protease inhibitor I3 (leguminous Kunitz-type inhibitor) family.</text>
</comment>
<keyword evidence="3" id="KW-0732">Signal</keyword>
<dbReference type="PANTHER" id="PTHR33107:SF81">
    <property type="entry name" value="TRYPSIN INHIBITOR A"/>
    <property type="match status" value="1"/>
</dbReference>
<dbReference type="SMART" id="SM00452">
    <property type="entry name" value="STI"/>
    <property type="match status" value="1"/>
</dbReference>
<dbReference type="PANTHER" id="PTHR33107">
    <property type="entry name" value="KUNITZ TRYPSIN INHIBITOR 2"/>
    <property type="match status" value="1"/>
</dbReference>
<dbReference type="Gramene" id="Vigun05g143600.1.v1.2">
    <property type="protein sequence ID" value="Vigun05g143600.1.v1.2.CDS.1"/>
    <property type="gene ID" value="Vigun05g143600.v1.2"/>
</dbReference>
<dbReference type="AlphaFoldDB" id="A0A4D6NEB7"/>
<reference evidence="4 5" key="1">
    <citation type="submission" date="2019-04" db="EMBL/GenBank/DDBJ databases">
        <title>An improved genome assembly and genetic linkage map for asparagus bean, Vigna unguiculata ssp. sesquipedialis.</title>
        <authorList>
            <person name="Xia Q."/>
            <person name="Zhang R."/>
            <person name="Dong Y."/>
        </authorList>
    </citation>
    <scope>NUCLEOTIDE SEQUENCE [LARGE SCALE GENOMIC DNA]</scope>
    <source>
        <tissue evidence="4">Leaf</tissue>
    </source>
</reference>
<dbReference type="PRINTS" id="PR00291">
    <property type="entry name" value="KUNITZINHBTR"/>
</dbReference>